<dbReference type="EMBL" id="JAFJMO010000002">
    <property type="protein sequence ID" value="KAJ8284818.1"/>
    <property type="molecule type" value="Genomic_DNA"/>
</dbReference>
<sequence>MLRTHNSTTVSHGTCRCLPAYPAVSYASAISGARAGRFCGVEGGGLGAEGVAAMLLSRYGLPGFQLFRADRDTELSGKTKGADIRPSLRFPAAVHLKKQKSGGTQPSSNRRRRLALDAGSQAPSCGPRGRSRYEL</sequence>
<protein>
    <submittedName>
        <fullName evidence="2">Uncharacterized protein</fullName>
    </submittedName>
</protein>
<gene>
    <name evidence="2" type="ORF">COCON_G00036680</name>
</gene>
<dbReference type="OrthoDB" id="8954958at2759"/>
<evidence type="ECO:0000313" key="3">
    <source>
        <dbReference type="Proteomes" id="UP001152803"/>
    </source>
</evidence>
<reference evidence="2" key="1">
    <citation type="journal article" date="2023" name="Science">
        <title>Genome structures resolve the early diversification of teleost fishes.</title>
        <authorList>
            <person name="Parey E."/>
            <person name="Louis A."/>
            <person name="Montfort J."/>
            <person name="Bouchez O."/>
            <person name="Roques C."/>
            <person name="Iampietro C."/>
            <person name="Lluch J."/>
            <person name="Castinel A."/>
            <person name="Donnadieu C."/>
            <person name="Desvignes T."/>
            <person name="Floi Bucao C."/>
            <person name="Jouanno E."/>
            <person name="Wen M."/>
            <person name="Mejri S."/>
            <person name="Dirks R."/>
            <person name="Jansen H."/>
            <person name="Henkel C."/>
            <person name="Chen W.J."/>
            <person name="Zahm M."/>
            <person name="Cabau C."/>
            <person name="Klopp C."/>
            <person name="Thompson A.W."/>
            <person name="Robinson-Rechavi M."/>
            <person name="Braasch I."/>
            <person name="Lecointre G."/>
            <person name="Bobe J."/>
            <person name="Postlethwait J.H."/>
            <person name="Berthelot C."/>
            <person name="Roest Crollius H."/>
            <person name="Guiguen Y."/>
        </authorList>
    </citation>
    <scope>NUCLEOTIDE SEQUENCE</scope>
    <source>
        <strain evidence="2">Concon-B</strain>
    </source>
</reference>
<proteinExistence type="predicted"/>
<evidence type="ECO:0000256" key="1">
    <source>
        <dbReference type="SAM" id="MobiDB-lite"/>
    </source>
</evidence>
<comment type="caution">
    <text evidence="2">The sequence shown here is derived from an EMBL/GenBank/DDBJ whole genome shotgun (WGS) entry which is preliminary data.</text>
</comment>
<name>A0A9Q1I7T9_CONCO</name>
<evidence type="ECO:0000313" key="2">
    <source>
        <dbReference type="EMBL" id="KAJ8284818.1"/>
    </source>
</evidence>
<dbReference type="AlphaFoldDB" id="A0A9Q1I7T9"/>
<keyword evidence="3" id="KW-1185">Reference proteome</keyword>
<dbReference type="Proteomes" id="UP001152803">
    <property type="component" value="Unassembled WGS sequence"/>
</dbReference>
<feature type="region of interest" description="Disordered" evidence="1">
    <location>
        <begin position="93"/>
        <end position="135"/>
    </location>
</feature>
<organism evidence="2 3">
    <name type="scientific">Conger conger</name>
    <name type="common">Conger eel</name>
    <name type="synonym">Muraena conger</name>
    <dbReference type="NCBI Taxonomy" id="82655"/>
    <lineage>
        <taxon>Eukaryota</taxon>
        <taxon>Metazoa</taxon>
        <taxon>Chordata</taxon>
        <taxon>Craniata</taxon>
        <taxon>Vertebrata</taxon>
        <taxon>Euteleostomi</taxon>
        <taxon>Actinopterygii</taxon>
        <taxon>Neopterygii</taxon>
        <taxon>Teleostei</taxon>
        <taxon>Anguilliformes</taxon>
        <taxon>Congridae</taxon>
        <taxon>Conger</taxon>
    </lineage>
</organism>
<accession>A0A9Q1I7T9</accession>